<feature type="transmembrane region" description="Helical" evidence="10">
    <location>
        <begin position="1559"/>
        <end position="1580"/>
    </location>
</feature>
<dbReference type="InterPro" id="IPR025256">
    <property type="entry name" value="TM7S3/TM198-like_dom"/>
</dbReference>
<dbReference type="GO" id="GO:0005886">
    <property type="term" value="C:plasma membrane"/>
    <property type="evidence" value="ECO:0007669"/>
    <property type="project" value="TreeGrafter"/>
</dbReference>
<feature type="transmembrane region" description="Helical" evidence="10">
    <location>
        <begin position="666"/>
        <end position="684"/>
    </location>
</feature>
<feature type="transmembrane region" description="Helical" evidence="10">
    <location>
        <begin position="704"/>
        <end position="726"/>
    </location>
</feature>
<comment type="similarity">
    <text evidence="2">Belongs to the glycosyltransferase 48 family.</text>
</comment>
<dbReference type="Pfam" id="PF02364">
    <property type="entry name" value="Glucan_synthase"/>
    <property type="match status" value="3"/>
</dbReference>
<dbReference type="PANTHER" id="PTHR12741:SF48">
    <property type="entry name" value="1,3-BETA-GLUCAN SYNTHASE COMPONENT FKS1-RELATED"/>
    <property type="match status" value="1"/>
</dbReference>
<feature type="transmembrane region" description="Helical" evidence="10">
    <location>
        <begin position="98"/>
        <end position="116"/>
    </location>
</feature>
<comment type="catalytic activity">
    <reaction evidence="9">
        <text>[(1-&gt;3)-beta-D-glucosyl](n) + UDP-alpha-D-glucose = [(1-&gt;3)-beta-D-glucosyl](n+1) + UDP + H(+)</text>
        <dbReference type="Rhea" id="RHEA:21476"/>
        <dbReference type="Rhea" id="RHEA-COMP:11146"/>
        <dbReference type="Rhea" id="RHEA-COMP:14303"/>
        <dbReference type="ChEBI" id="CHEBI:15378"/>
        <dbReference type="ChEBI" id="CHEBI:37671"/>
        <dbReference type="ChEBI" id="CHEBI:58223"/>
        <dbReference type="ChEBI" id="CHEBI:58885"/>
        <dbReference type="EC" id="2.4.1.34"/>
    </reaction>
</comment>
<feature type="transmembrane region" description="Helical" evidence="10">
    <location>
        <begin position="568"/>
        <end position="587"/>
    </location>
</feature>
<feature type="transmembrane region" description="Helical" evidence="10">
    <location>
        <begin position="527"/>
        <end position="548"/>
    </location>
</feature>
<accession>A0A0H5RK18</accession>
<feature type="transmembrane region" description="Helical" evidence="10">
    <location>
        <begin position="158"/>
        <end position="177"/>
    </location>
</feature>
<proteinExistence type="inferred from homology"/>
<evidence type="ECO:0000256" key="3">
    <source>
        <dbReference type="ARBA" id="ARBA00012589"/>
    </source>
</evidence>
<evidence type="ECO:0000256" key="10">
    <source>
        <dbReference type="SAM" id="Phobius"/>
    </source>
</evidence>
<feature type="transmembrane region" description="Helical" evidence="10">
    <location>
        <begin position="1810"/>
        <end position="1833"/>
    </location>
</feature>
<dbReference type="InterPro" id="IPR026899">
    <property type="entry name" value="FKS1-like_dom1"/>
</dbReference>
<feature type="transmembrane region" description="Helical" evidence="10">
    <location>
        <begin position="1600"/>
        <end position="1620"/>
    </location>
</feature>
<feature type="transmembrane region" description="Helical" evidence="10">
    <location>
        <begin position="128"/>
        <end position="146"/>
    </location>
</feature>
<feature type="transmembrane region" description="Helical" evidence="10">
    <location>
        <begin position="46"/>
        <end position="64"/>
    </location>
</feature>
<evidence type="ECO:0000256" key="2">
    <source>
        <dbReference type="ARBA" id="ARBA00009040"/>
    </source>
</evidence>
<feature type="transmembrane region" description="Helical" evidence="10">
    <location>
        <begin position="732"/>
        <end position="750"/>
    </location>
</feature>
<evidence type="ECO:0000313" key="12">
    <source>
        <dbReference type="EMBL" id="CRZ09069.1"/>
    </source>
</evidence>
<feature type="transmembrane region" description="Helical" evidence="10">
    <location>
        <begin position="1713"/>
        <end position="1735"/>
    </location>
</feature>
<dbReference type="EC" id="2.4.1.34" evidence="3"/>
<evidence type="ECO:0000256" key="4">
    <source>
        <dbReference type="ARBA" id="ARBA00022676"/>
    </source>
</evidence>
<dbReference type="Pfam" id="PF14288">
    <property type="entry name" value="FKS1_dom1"/>
    <property type="match status" value="1"/>
</dbReference>
<keyword evidence="7 10" id="KW-1133">Transmembrane helix</keyword>
<evidence type="ECO:0000259" key="11">
    <source>
        <dbReference type="SMART" id="SM01205"/>
    </source>
</evidence>
<dbReference type="SMART" id="SM01205">
    <property type="entry name" value="FKS1_dom1"/>
    <property type="match status" value="1"/>
</dbReference>
<keyword evidence="6 10" id="KW-0812">Transmembrane</keyword>
<sequence>MDPSVVPIPDDPTPISFPEHALRALPVPLIILGGVIALFGRKLRRLYALALGIALGLVLIHAIVPSATAGMGSTGALICICIIGVTISGLLCILIRHVASGAALGAAISLIALIIFHRAHALWFRNDFVIILLVALVIIMMIVAVGKPTVTMTISSSVVGSLGLIIGIDGMISARFTTFLVNLLTKGIESDDTGDGAFFPAIIAWGILSVVSIVVQHFILGPEVTKVSLRSTPAVYKADKMFIKRSTSTANMDDSQNHASFNYIDYAELPPSLVPVDDKLTRAFNEVSNWFGFQTDNRDNQKEHVLFLLSSMKSHGNGDFVERLHVKIFENYRAWCSRMKVREALLWKSCGALAALWDLALYMSIWGEASNLRHCPELICYLFHQTSSEAQGGQPVPSTKTPPGTFLAAVVRPIYDVIVSQPKGDHTANLNYDDINEFFWNKSCLKYHHSAFSLQTQTPHRYGAMPGITVGLLTTRKTYIERRSWLHPFKSFFRVFSFMAISFHVLTCIAFLEFYGSSISSDVIFKALGSVLLTMSFMNLAGELLYLWGLGGMETPSTSQTFGCFLRLLLKAGLFISLTLYYVWSFTTEFGLVSTERSWLAFQHIAFLYLVPCILCLGPQLIPVLGQTLTSYPPLRYVSSIWWPSHNLYVGNNMAEHERDCFKYQVFWITLFACKFTCSFFFQIRPLIYPTIQLLMEPSHQNVLFPYSQFLLLFSLWLPFVFIYLIDLSVWYAIWSAGVGAFVGVSQKLGEIRYFSMIQTRFMDIASEFEKKLINKSSHSVRIRVDSGRSINRPSLKSLSELAQPLLASESPHQLVVSSENSSSDVDLSSETWTKFSEAWAGFIKDMRYRDLLSNSERDMLSFRMQDDKLRLPLFLCAGALDNALQLAIQLDAERRADGVGTRSTYELNLTHVLNSDPNMKDSIAQLWTASNWILKSLLGQRHEKEINTLLDHFLNCYRRQSVLENYDVRKFALVKEALLDLVRLLVVAVKQKQKPDTPEPAGVDPVSHPRLLSKMSGHSIKREQSSGMLLMLTKLGKNVPLPHGEVRILRTQVRTLLDVVKGCSQRSEVVDSIKLIVSKPDGFFHNEDYTLERVYSLLVNPNSKSEISSLYTLLTLAAIDARPKSYEARRRMQCFVNSLFMDMPAVRSVKSMHSWSILTPFYSEDVIYSRSELLKETEDGVSPLLYLKTIFSDEWANFCERVGADPLDNDVLDSDKGHQAQLWATNRGQTLFRTVAGMMQHDEALQLLAHLEDRHASPQELSNTALQKFTYIVTCQRYGMQKRTGDPRASDIDFMLSKYPTLRVAYIDTVQVAVHDDSGATLEIEEHFSVLIKSVMVDNIPQIQEVYRIKLPGNPIVGEGKPENQNHAVIFTRGEMLQTVDMNQDAYFEEALKMRNMLQEFDQGTADRPITIVGFAEHIFTSRLSSIANYMALQEGVFVTLGQRVLANPLRIRMHYGHPDVFDKIFHLTRGGVSKASRGINLSEDIFAGYNTTLRGGSVVFKEFMEIGKGRDVGLQQLTTFEAKLSQGAAEQSFSRDVARIADKFDFFRLMSFYTGGLGFYFNNSFTILAVFFLVYSKLLWSLFGFTFMDMFAGVSSGAYWFGMVGFLTTLPILATLGVNRGFRTAAVLTMQMLLTGGPLFFCFAMATKAHYFERTVLAGGAKYRPTGRGFITKHEAFAEIYRFHASSHFSKALELYICLILYHQFTVAEHIYWTSMWPVWMLAISWSFAPFWFNPMAFEWEKTVEDATDFLRWMHRKEGASGQSWQAWFEEENSYQKNLDWQSRLMLCIAKQRYVLIGLGLLNSAQSTFFSVVSCSVAVVVSIALPFIFRCHRYSRSQCVGRSINAVLSLLLTVLPIAAVVWAHVQIPSIEATLQTILGIMFCVAAFVSCLMVNGARWSIVIQLCKVYHYCLGLSLLIPVVVLALLYFPAYIQTRLTFHNAFSKGLVVDDLLRGSRKGRRQQSAETISQIRTQLEKQQRIIEEISKKKNADNAVELLASDRRPIPATVSATEYSSLVTI</sequence>
<dbReference type="EMBL" id="HACM01008627">
    <property type="protein sequence ID" value="CRZ09069.1"/>
    <property type="molecule type" value="Transcribed_RNA"/>
</dbReference>
<evidence type="ECO:0000256" key="8">
    <source>
        <dbReference type="ARBA" id="ARBA00023136"/>
    </source>
</evidence>
<feature type="transmembrane region" description="Helical" evidence="10">
    <location>
        <begin position="197"/>
        <end position="220"/>
    </location>
</feature>
<organism evidence="12">
    <name type="scientific">Spongospora subterranea</name>
    <dbReference type="NCBI Taxonomy" id="70186"/>
    <lineage>
        <taxon>Eukaryota</taxon>
        <taxon>Sar</taxon>
        <taxon>Rhizaria</taxon>
        <taxon>Endomyxa</taxon>
        <taxon>Phytomyxea</taxon>
        <taxon>Plasmodiophorida</taxon>
        <taxon>Plasmodiophoridae</taxon>
        <taxon>Spongospora</taxon>
    </lineage>
</organism>
<dbReference type="GO" id="GO:0000148">
    <property type="term" value="C:1,3-beta-D-glucan synthase complex"/>
    <property type="evidence" value="ECO:0007669"/>
    <property type="project" value="InterPro"/>
</dbReference>
<evidence type="ECO:0000256" key="5">
    <source>
        <dbReference type="ARBA" id="ARBA00022679"/>
    </source>
</evidence>
<evidence type="ECO:0000256" key="9">
    <source>
        <dbReference type="ARBA" id="ARBA00047777"/>
    </source>
</evidence>
<evidence type="ECO:0000256" key="6">
    <source>
        <dbReference type="ARBA" id="ARBA00022692"/>
    </source>
</evidence>
<feature type="transmembrane region" description="Helical" evidence="10">
    <location>
        <begin position="1909"/>
        <end position="1930"/>
    </location>
</feature>
<feature type="transmembrane region" description="Helical" evidence="10">
    <location>
        <begin position="599"/>
        <end position="622"/>
    </location>
</feature>
<reference evidence="12" key="1">
    <citation type="submission" date="2015-04" db="EMBL/GenBank/DDBJ databases">
        <title>The genome sequence of the plant pathogenic Rhizarian Plasmodiophora brassicae reveals insights in its biotrophic life cycle and the origin of chitin synthesis.</title>
        <authorList>
            <person name="Schwelm A."/>
            <person name="Fogelqvist J."/>
            <person name="Knaust A."/>
            <person name="Julke S."/>
            <person name="Lilja T."/>
            <person name="Dhandapani V."/>
            <person name="Bonilla-Rosso G."/>
            <person name="Karlsson M."/>
            <person name="Shevchenko A."/>
            <person name="Choi S.R."/>
            <person name="Kim H.G."/>
            <person name="Park J.Y."/>
            <person name="Lim Y.P."/>
            <person name="Ludwig-Muller J."/>
            <person name="Dixelius C."/>
        </authorList>
    </citation>
    <scope>NUCLEOTIDE SEQUENCE</scope>
    <source>
        <tissue evidence="12">Potato root galls</tissue>
    </source>
</reference>
<feature type="transmembrane region" description="Helical" evidence="10">
    <location>
        <begin position="1879"/>
        <end position="1897"/>
    </location>
</feature>
<keyword evidence="4" id="KW-0328">Glycosyltransferase</keyword>
<keyword evidence="8 10" id="KW-0472">Membrane</keyword>
<dbReference type="GO" id="GO:0003843">
    <property type="term" value="F:1,3-beta-D-glucan synthase activity"/>
    <property type="evidence" value="ECO:0007669"/>
    <property type="project" value="UniProtKB-EC"/>
</dbReference>
<dbReference type="Pfam" id="PF13886">
    <property type="entry name" value="TM7S3_TM198"/>
    <property type="match status" value="1"/>
</dbReference>
<evidence type="ECO:0000256" key="7">
    <source>
        <dbReference type="ARBA" id="ARBA00022989"/>
    </source>
</evidence>
<feature type="transmembrane region" description="Helical" evidence="10">
    <location>
        <begin position="1845"/>
        <end position="1867"/>
    </location>
</feature>
<feature type="transmembrane region" description="Helical" evidence="10">
    <location>
        <begin position="70"/>
        <end position="91"/>
    </location>
</feature>
<evidence type="ECO:0000256" key="1">
    <source>
        <dbReference type="ARBA" id="ARBA00004141"/>
    </source>
</evidence>
<dbReference type="InterPro" id="IPR003440">
    <property type="entry name" value="Glyco_trans_48_dom"/>
</dbReference>
<feature type="transmembrane region" description="Helical" evidence="10">
    <location>
        <begin position="1627"/>
        <end position="1648"/>
    </location>
</feature>
<feature type="transmembrane region" description="Helical" evidence="10">
    <location>
        <begin position="20"/>
        <end position="39"/>
    </location>
</feature>
<comment type="subcellular location">
    <subcellularLocation>
        <location evidence="1">Membrane</location>
        <topology evidence="1">Multi-pass membrane protein</topology>
    </subcellularLocation>
</comment>
<dbReference type="PANTHER" id="PTHR12741">
    <property type="entry name" value="LYST-INTERACTING PROTEIN LIP5 DOPAMINE RESPONSIVE PROTEIN DRG-1"/>
    <property type="match status" value="1"/>
</dbReference>
<keyword evidence="5" id="KW-0808">Transferase</keyword>
<feature type="domain" description="1,3-beta-glucan synthase component FKS1-like" evidence="11">
    <location>
        <begin position="353"/>
        <end position="450"/>
    </location>
</feature>
<protein>
    <recommendedName>
        <fullName evidence="3">1,3-beta-glucan synthase</fullName>
        <ecNumber evidence="3">2.4.1.34</ecNumber>
    </recommendedName>
</protein>
<name>A0A0H5RK18_9EUKA</name>
<dbReference type="GO" id="GO:0006075">
    <property type="term" value="P:(1-&gt;3)-beta-D-glucan biosynthetic process"/>
    <property type="evidence" value="ECO:0007669"/>
    <property type="project" value="InterPro"/>
</dbReference>
<feature type="transmembrane region" description="Helical" evidence="10">
    <location>
        <begin position="492"/>
        <end position="515"/>
    </location>
</feature>